<dbReference type="Proteomes" id="UP000789901">
    <property type="component" value="Unassembled WGS sequence"/>
</dbReference>
<organism evidence="1 2">
    <name type="scientific">Gigaspora margarita</name>
    <dbReference type="NCBI Taxonomy" id="4874"/>
    <lineage>
        <taxon>Eukaryota</taxon>
        <taxon>Fungi</taxon>
        <taxon>Fungi incertae sedis</taxon>
        <taxon>Mucoromycota</taxon>
        <taxon>Glomeromycotina</taxon>
        <taxon>Glomeromycetes</taxon>
        <taxon>Diversisporales</taxon>
        <taxon>Gigasporaceae</taxon>
        <taxon>Gigaspora</taxon>
    </lineage>
</organism>
<sequence length="57" mass="6581">PLDSEDASKLPAYQTGEGQFYENGKEMRYEYSKLSPNELEIASSSDIQLRQDLFDIY</sequence>
<keyword evidence="2" id="KW-1185">Reference proteome</keyword>
<dbReference type="EMBL" id="CAJVQB010058290">
    <property type="protein sequence ID" value="CAG8838525.1"/>
    <property type="molecule type" value="Genomic_DNA"/>
</dbReference>
<name>A0ABN7WSD7_GIGMA</name>
<comment type="caution">
    <text evidence="1">The sequence shown here is derived from an EMBL/GenBank/DDBJ whole genome shotgun (WGS) entry which is preliminary data.</text>
</comment>
<accession>A0ABN7WSD7</accession>
<gene>
    <name evidence="1" type="ORF">GMARGA_LOCUS34020</name>
</gene>
<proteinExistence type="predicted"/>
<protein>
    <submittedName>
        <fullName evidence="1">28638_t:CDS:1</fullName>
    </submittedName>
</protein>
<evidence type="ECO:0000313" key="2">
    <source>
        <dbReference type="Proteomes" id="UP000789901"/>
    </source>
</evidence>
<reference evidence="1 2" key="1">
    <citation type="submission" date="2021-06" db="EMBL/GenBank/DDBJ databases">
        <authorList>
            <person name="Kallberg Y."/>
            <person name="Tangrot J."/>
            <person name="Rosling A."/>
        </authorList>
    </citation>
    <scope>NUCLEOTIDE SEQUENCE [LARGE SCALE GENOMIC DNA]</scope>
    <source>
        <strain evidence="1 2">120-4 pot B 10/14</strain>
    </source>
</reference>
<evidence type="ECO:0000313" key="1">
    <source>
        <dbReference type="EMBL" id="CAG8838525.1"/>
    </source>
</evidence>
<feature type="non-terminal residue" evidence="1">
    <location>
        <position position="1"/>
    </location>
</feature>